<evidence type="ECO:0000313" key="4">
    <source>
        <dbReference type="Proteomes" id="UP000324222"/>
    </source>
</evidence>
<evidence type="ECO:0000313" key="3">
    <source>
        <dbReference type="EMBL" id="MPC10253.1"/>
    </source>
</evidence>
<protein>
    <submittedName>
        <fullName evidence="3">Protein twisted gastrulation</fullName>
    </submittedName>
</protein>
<dbReference type="Proteomes" id="UP000324222">
    <property type="component" value="Unassembled WGS sequence"/>
</dbReference>
<dbReference type="InterPro" id="IPR006761">
    <property type="entry name" value="Tsg"/>
</dbReference>
<name>A0A5B7CRW3_PORTR</name>
<keyword evidence="4" id="KW-1185">Reference proteome</keyword>
<dbReference type="PANTHER" id="PTHR12312:SF16">
    <property type="entry name" value="TWISTED GASTRULATION PROTEIN HOMOLOG 1-A-RELATED"/>
    <property type="match status" value="1"/>
</dbReference>
<organism evidence="3 4">
    <name type="scientific">Portunus trituberculatus</name>
    <name type="common">Swimming crab</name>
    <name type="synonym">Neptunus trituberculatus</name>
    <dbReference type="NCBI Taxonomy" id="210409"/>
    <lineage>
        <taxon>Eukaryota</taxon>
        <taxon>Metazoa</taxon>
        <taxon>Ecdysozoa</taxon>
        <taxon>Arthropoda</taxon>
        <taxon>Crustacea</taxon>
        <taxon>Multicrustacea</taxon>
        <taxon>Malacostraca</taxon>
        <taxon>Eumalacostraca</taxon>
        <taxon>Eucarida</taxon>
        <taxon>Decapoda</taxon>
        <taxon>Pleocyemata</taxon>
        <taxon>Brachyura</taxon>
        <taxon>Eubrachyura</taxon>
        <taxon>Portunoidea</taxon>
        <taxon>Portunidae</taxon>
        <taxon>Portuninae</taxon>
        <taxon>Portunus</taxon>
    </lineage>
</organism>
<proteinExistence type="predicted"/>
<dbReference type="OrthoDB" id="10037323at2759"/>
<dbReference type="PANTHER" id="PTHR12312">
    <property type="entry name" value="TWISTED GASTRULATION PROTEIN HOMOLOG 1-A-RELATED"/>
    <property type="match status" value="1"/>
</dbReference>
<dbReference type="InterPro" id="IPR057726">
    <property type="entry name" value="Tsg_C"/>
</dbReference>
<gene>
    <name evidence="3" type="primary">tsg</name>
    <name evidence="3" type="ORF">E2C01_002885</name>
</gene>
<feature type="region of interest" description="Disordered" evidence="1">
    <location>
        <begin position="135"/>
        <end position="162"/>
    </location>
</feature>
<dbReference type="AlphaFoldDB" id="A0A5B7CRW3"/>
<evidence type="ECO:0000259" key="2">
    <source>
        <dbReference type="Pfam" id="PF04668"/>
    </source>
</evidence>
<dbReference type="GO" id="GO:0030510">
    <property type="term" value="P:regulation of BMP signaling pathway"/>
    <property type="evidence" value="ECO:0007669"/>
    <property type="project" value="TreeGrafter"/>
</dbReference>
<sequence>MIVKHRTYNGYFDTNRYDLCRFEVVISSPHEKSQMTEVAASECFTRGEPERGSEVDGHEESLHQRKIMEVCIKIHENAVARHGNPACPSGPAGWLAGWTHLRSRATLHRSAARRRAVEAYPSGCHPRVAFPASCPTVRPSNKPASKHSVTDNLQTSRPATAPSQGAVLVDNSQDTTQIDQVTMNCTVMYMSQCMSGNKCKETCRSTGATAYRWFFDGCCECVGSSCVNYGINESRCIQCSTIIEDVDANDLLTDQYLAGNGEPFDDPAAQGVVDSEDVILPGLNPASHHTIIESLSLRQALNHTDPKRLGDKSIFQHITKLQ</sequence>
<feature type="compositionally biased region" description="Polar residues" evidence="1">
    <location>
        <begin position="150"/>
        <end position="162"/>
    </location>
</feature>
<dbReference type="EMBL" id="VSRR010000108">
    <property type="protein sequence ID" value="MPC10253.1"/>
    <property type="molecule type" value="Genomic_DNA"/>
</dbReference>
<reference evidence="3 4" key="1">
    <citation type="submission" date="2019-05" db="EMBL/GenBank/DDBJ databases">
        <title>Another draft genome of Portunus trituberculatus and its Hox gene families provides insights of decapod evolution.</title>
        <authorList>
            <person name="Jeong J.-H."/>
            <person name="Song I."/>
            <person name="Kim S."/>
            <person name="Choi T."/>
            <person name="Kim D."/>
            <person name="Ryu S."/>
            <person name="Kim W."/>
        </authorList>
    </citation>
    <scope>NUCLEOTIDE SEQUENCE [LARGE SCALE GENOMIC DNA]</scope>
    <source>
        <tissue evidence="3">Muscle</tissue>
    </source>
</reference>
<evidence type="ECO:0000256" key="1">
    <source>
        <dbReference type="SAM" id="MobiDB-lite"/>
    </source>
</evidence>
<comment type="caution">
    <text evidence="3">The sequence shown here is derived from an EMBL/GenBank/DDBJ whole genome shotgun (WGS) entry which is preliminary data.</text>
</comment>
<feature type="domain" description="Tsg C-terminal" evidence="2">
    <location>
        <begin position="172"/>
        <end position="239"/>
    </location>
</feature>
<dbReference type="GO" id="GO:0005615">
    <property type="term" value="C:extracellular space"/>
    <property type="evidence" value="ECO:0007669"/>
    <property type="project" value="TreeGrafter"/>
</dbReference>
<accession>A0A5B7CRW3</accession>
<dbReference type="Pfam" id="PF04668">
    <property type="entry name" value="Tsg"/>
    <property type="match status" value="1"/>
</dbReference>